<dbReference type="SMART" id="SM00220">
    <property type="entry name" value="S_TKc"/>
    <property type="match status" value="1"/>
</dbReference>
<dbReference type="STRING" id="1348612.A0A397GP91"/>
<dbReference type="Proteomes" id="UP000266861">
    <property type="component" value="Unassembled WGS sequence"/>
</dbReference>
<dbReference type="InterPro" id="IPR049229">
    <property type="entry name" value="DUF6826"/>
</dbReference>
<protein>
    <recommendedName>
        <fullName evidence="2">Protein kinase domain-containing protein</fullName>
    </recommendedName>
</protein>
<dbReference type="GO" id="GO:0004674">
    <property type="term" value="F:protein serine/threonine kinase activity"/>
    <property type="evidence" value="ECO:0007669"/>
    <property type="project" value="TreeGrafter"/>
</dbReference>
<evidence type="ECO:0000313" key="3">
    <source>
        <dbReference type="EMBL" id="RHZ50843.1"/>
    </source>
</evidence>
<dbReference type="EMBL" id="PQFF01000426">
    <property type="protein sequence ID" value="RHZ50843.1"/>
    <property type="molecule type" value="Genomic_DNA"/>
</dbReference>
<dbReference type="GO" id="GO:0005634">
    <property type="term" value="C:nucleus"/>
    <property type="evidence" value="ECO:0007669"/>
    <property type="project" value="TreeGrafter"/>
</dbReference>
<dbReference type="InterPro" id="IPR008266">
    <property type="entry name" value="Tyr_kinase_AS"/>
</dbReference>
<dbReference type="PROSITE" id="PS00107">
    <property type="entry name" value="PROTEIN_KINASE_ATP"/>
    <property type="match status" value="1"/>
</dbReference>
<dbReference type="PANTHER" id="PTHR44167:SF30">
    <property type="entry name" value="PHOSPHORYLASE KINASE"/>
    <property type="match status" value="1"/>
</dbReference>
<dbReference type="InterPro" id="IPR017441">
    <property type="entry name" value="Protein_kinase_ATP_BS"/>
</dbReference>
<dbReference type="PROSITE" id="PS50011">
    <property type="entry name" value="PROTEIN_KINASE_DOM"/>
    <property type="match status" value="1"/>
</dbReference>
<dbReference type="Gene3D" id="1.10.150.50">
    <property type="entry name" value="Transcription Factor, Ets-1"/>
    <property type="match status" value="1"/>
</dbReference>
<name>A0A397GP91_9GLOM</name>
<dbReference type="InterPro" id="IPR013761">
    <property type="entry name" value="SAM/pointed_sf"/>
</dbReference>
<dbReference type="InterPro" id="IPR000719">
    <property type="entry name" value="Prot_kinase_dom"/>
</dbReference>
<reference evidence="3 4" key="1">
    <citation type="submission" date="2018-08" db="EMBL/GenBank/DDBJ databases">
        <title>Genome and evolution of the arbuscular mycorrhizal fungus Diversispora epigaea (formerly Glomus versiforme) and its bacterial endosymbionts.</title>
        <authorList>
            <person name="Sun X."/>
            <person name="Fei Z."/>
            <person name="Harrison M."/>
        </authorList>
    </citation>
    <scope>NUCLEOTIDE SEQUENCE [LARGE SCALE GENOMIC DNA]</scope>
    <source>
        <strain evidence="3 4">IT104</strain>
    </source>
</reference>
<dbReference type="AlphaFoldDB" id="A0A397GP91"/>
<dbReference type="GO" id="GO:0044773">
    <property type="term" value="P:mitotic DNA damage checkpoint signaling"/>
    <property type="evidence" value="ECO:0007669"/>
    <property type="project" value="TreeGrafter"/>
</dbReference>
<feature type="domain" description="Protein kinase" evidence="2">
    <location>
        <begin position="364"/>
        <end position="640"/>
    </location>
</feature>
<keyword evidence="4" id="KW-1185">Reference proteome</keyword>
<dbReference type="SUPFAM" id="SSF47769">
    <property type="entry name" value="SAM/Pointed domain"/>
    <property type="match status" value="1"/>
</dbReference>
<dbReference type="SUPFAM" id="SSF56112">
    <property type="entry name" value="Protein kinase-like (PK-like)"/>
    <property type="match status" value="1"/>
</dbReference>
<comment type="caution">
    <text evidence="3">The sequence shown here is derived from an EMBL/GenBank/DDBJ whole genome shotgun (WGS) entry which is preliminary data.</text>
</comment>
<dbReference type="Gene3D" id="1.10.510.10">
    <property type="entry name" value="Transferase(Phosphotransferase) domain 1"/>
    <property type="match status" value="1"/>
</dbReference>
<keyword evidence="1" id="KW-0547">Nucleotide-binding</keyword>
<dbReference type="Pfam" id="PF20713">
    <property type="entry name" value="DUF6826"/>
    <property type="match status" value="1"/>
</dbReference>
<proteinExistence type="predicted"/>
<organism evidence="3 4">
    <name type="scientific">Diversispora epigaea</name>
    <dbReference type="NCBI Taxonomy" id="1348612"/>
    <lineage>
        <taxon>Eukaryota</taxon>
        <taxon>Fungi</taxon>
        <taxon>Fungi incertae sedis</taxon>
        <taxon>Mucoromycota</taxon>
        <taxon>Glomeromycotina</taxon>
        <taxon>Glomeromycetes</taxon>
        <taxon>Diversisporales</taxon>
        <taxon>Diversisporaceae</taxon>
        <taxon>Diversispora</taxon>
    </lineage>
</organism>
<dbReference type="InterPro" id="IPR011009">
    <property type="entry name" value="Kinase-like_dom_sf"/>
</dbReference>
<dbReference type="PROSITE" id="PS00109">
    <property type="entry name" value="PROTEIN_KINASE_TYR"/>
    <property type="match status" value="1"/>
</dbReference>
<evidence type="ECO:0000256" key="1">
    <source>
        <dbReference type="PROSITE-ProRule" id="PRU10141"/>
    </source>
</evidence>
<dbReference type="Pfam" id="PF00069">
    <property type="entry name" value="Pkinase"/>
    <property type="match status" value="1"/>
</dbReference>
<keyword evidence="1" id="KW-0067">ATP-binding</keyword>
<evidence type="ECO:0000313" key="4">
    <source>
        <dbReference type="Proteomes" id="UP000266861"/>
    </source>
</evidence>
<evidence type="ECO:0000259" key="2">
    <source>
        <dbReference type="PROSITE" id="PS50011"/>
    </source>
</evidence>
<dbReference type="OrthoDB" id="2410500at2759"/>
<gene>
    <name evidence="3" type="ORF">Glove_490g13</name>
</gene>
<accession>A0A397GP91</accession>
<dbReference type="PANTHER" id="PTHR44167">
    <property type="entry name" value="OVARIAN-SPECIFIC SERINE/THREONINE-PROTEIN KINASE LOK-RELATED"/>
    <property type="match status" value="1"/>
</dbReference>
<feature type="binding site" evidence="1">
    <location>
        <position position="433"/>
    </location>
    <ligand>
        <name>ATP</name>
        <dbReference type="ChEBI" id="CHEBI:30616"/>
    </ligand>
</feature>
<sequence length="640" mass="72784">MSSDVTSSSTGVMSNLPTVEHVKAWSRDEVKTFLQRNKARLDLEDGDIDKIYNQRVKGDTFLDLARDDLLSIQIPLGPAKKIVKLIKEIQGELPVATASHQPASMGTLTNLFGQMDVSDSLDSAGTSASLPPFLSDFLKVVKDNSEITKKSLEITKDNSEITKKGLETLIRLEKDRNSRFIPGQYPHETGSVTRAKAYQSIVFERVDQEYFLSKTASYLGEFSRNGMVNTYLRNNPAPTTTEDDVLDWFVNLMKKLPNWSKNLVVKDTHTNPYFCGLKPDLSVFIEEDVIHDAYIPIFVQTLLELKKRKSLSGFSDEEKGQLVDYIHVLVQQQPLRELFAIFLSDGYQFYVMAFDRNSKKYREFTTNFKTGLRLFWVLLNVNSPFTMMSGPKSIRFYTSNTESTRIHLRECLGVGTTSTVYKVDWRYNPSALKVYKNGYNPSNEASALQFLNGKVQNIPRYIAHDRCSMIIDPVCEQISDQFRSFHALQLLHLLKNIHNLNVFHRDVRPSNILLNTSDNSLVLADWGSAIHLLNKLELVPYEGTITFASPNILDNNMGPYQPKASDDLHSFIRTMYILRNPSNMPTIPSGDLASKAQAIKEYWNDSVDVKLDGLLWTEMVNGANNEDYQILEKCCYIFKS</sequence>
<dbReference type="GO" id="GO:0005524">
    <property type="term" value="F:ATP binding"/>
    <property type="evidence" value="ECO:0007669"/>
    <property type="project" value="UniProtKB-UniRule"/>
</dbReference>